<name>A0A1G9HAU5_9BACT</name>
<dbReference type="NCBIfam" id="NF005754">
    <property type="entry name" value="PRK07578.1"/>
    <property type="match status" value="1"/>
</dbReference>
<gene>
    <name evidence="3" type="ORF">SAMN05421823_104378</name>
</gene>
<protein>
    <submittedName>
        <fullName evidence="3">NADP-dependent 3-hydroxy acid dehydrogenase YdfG</fullName>
    </submittedName>
</protein>
<dbReference type="OrthoDB" id="9787486at2"/>
<dbReference type="PANTHER" id="PTHR43477">
    <property type="entry name" value="DIHYDROANTICAPSIN 7-DEHYDROGENASE"/>
    <property type="match status" value="1"/>
</dbReference>
<dbReference type="SUPFAM" id="SSF51735">
    <property type="entry name" value="NAD(P)-binding Rossmann-fold domains"/>
    <property type="match status" value="1"/>
</dbReference>
<dbReference type="CDD" id="cd11731">
    <property type="entry name" value="Lin1944_like_SDR_c"/>
    <property type="match status" value="1"/>
</dbReference>
<dbReference type="RefSeq" id="WP_089682440.1">
    <property type="nucleotide sequence ID" value="NZ_FNFO01000004.1"/>
</dbReference>
<dbReference type="InterPro" id="IPR051122">
    <property type="entry name" value="SDR_DHRS6-like"/>
</dbReference>
<organism evidence="3 4">
    <name type="scientific">Catalinimonas alkaloidigena</name>
    <dbReference type="NCBI Taxonomy" id="1075417"/>
    <lineage>
        <taxon>Bacteria</taxon>
        <taxon>Pseudomonadati</taxon>
        <taxon>Bacteroidota</taxon>
        <taxon>Cytophagia</taxon>
        <taxon>Cytophagales</taxon>
        <taxon>Catalimonadaceae</taxon>
        <taxon>Catalinimonas</taxon>
    </lineage>
</organism>
<dbReference type="Pfam" id="PF13561">
    <property type="entry name" value="adh_short_C2"/>
    <property type="match status" value="1"/>
</dbReference>
<dbReference type="STRING" id="1075417.SAMN05421823_104378"/>
<evidence type="ECO:0000256" key="2">
    <source>
        <dbReference type="ARBA" id="ARBA00023002"/>
    </source>
</evidence>
<evidence type="ECO:0000313" key="4">
    <source>
        <dbReference type="Proteomes" id="UP000198510"/>
    </source>
</evidence>
<keyword evidence="2" id="KW-0560">Oxidoreductase</keyword>
<dbReference type="EMBL" id="FNFO01000004">
    <property type="protein sequence ID" value="SDL10138.1"/>
    <property type="molecule type" value="Genomic_DNA"/>
</dbReference>
<comment type="similarity">
    <text evidence="1">Belongs to the short-chain dehydrogenases/reductases (SDR) family.</text>
</comment>
<proteinExistence type="inferred from homology"/>
<dbReference type="Gene3D" id="3.40.50.720">
    <property type="entry name" value="NAD(P)-binding Rossmann-like Domain"/>
    <property type="match status" value="1"/>
</dbReference>
<dbReference type="AlphaFoldDB" id="A0A1G9HAU5"/>
<dbReference type="InterPro" id="IPR036291">
    <property type="entry name" value="NAD(P)-bd_dom_sf"/>
</dbReference>
<reference evidence="3 4" key="1">
    <citation type="submission" date="2016-10" db="EMBL/GenBank/DDBJ databases">
        <authorList>
            <person name="de Groot N.N."/>
        </authorList>
    </citation>
    <scope>NUCLEOTIDE SEQUENCE [LARGE SCALE GENOMIC DNA]</scope>
    <source>
        <strain evidence="3 4">DSM 25186</strain>
    </source>
</reference>
<evidence type="ECO:0000313" key="3">
    <source>
        <dbReference type="EMBL" id="SDL10138.1"/>
    </source>
</evidence>
<dbReference type="GO" id="GO:0016491">
    <property type="term" value="F:oxidoreductase activity"/>
    <property type="evidence" value="ECO:0007669"/>
    <property type="project" value="UniProtKB-KW"/>
</dbReference>
<keyword evidence="4" id="KW-1185">Reference proteome</keyword>
<dbReference type="PRINTS" id="PR00081">
    <property type="entry name" value="GDHRDH"/>
</dbReference>
<dbReference type="InterPro" id="IPR002347">
    <property type="entry name" value="SDR_fam"/>
</dbReference>
<accession>A0A1G9HAU5</accession>
<dbReference type="PANTHER" id="PTHR43477:SF1">
    <property type="entry name" value="DIHYDROANTICAPSIN 7-DEHYDROGENASE"/>
    <property type="match status" value="1"/>
</dbReference>
<evidence type="ECO:0000256" key="1">
    <source>
        <dbReference type="ARBA" id="ARBA00006484"/>
    </source>
</evidence>
<dbReference type="Proteomes" id="UP000198510">
    <property type="component" value="Unassembled WGS sequence"/>
</dbReference>
<sequence>MKILVVGGTGTLGKVVVEALRKKHEVITAGSKSGDVQVDITDLASIQQVFEQVGTLDALVVTAGGAAMAPVQQLTEAHFYKGIRSKMMGQINLALVGQTYLNPGGSITLTSGILAEDPIANGAVLTTINSAVNGFVLGAAGELVKSQLRINVVSPGLVEASAEALGEYFPGHVPVPMAQVASAYVKSVEGILTGQIIRVV</sequence>